<dbReference type="GO" id="GO:0006629">
    <property type="term" value="P:lipid metabolic process"/>
    <property type="evidence" value="ECO:0007669"/>
    <property type="project" value="InterPro"/>
</dbReference>
<gene>
    <name evidence="7" type="ORF">M125_2213</name>
</gene>
<evidence type="ECO:0000313" key="8">
    <source>
        <dbReference type="Proteomes" id="UP000020773"/>
    </source>
</evidence>
<dbReference type="PANTHER" id="PTHR13593:SF113">
    <property type="entry name" value="SI:DKEY-266F7.9"/>
    <property type="match status" value="1"/>
</dbReference>
<evidence type="ECO:0000256" key="2">
    <source>
        <dbReference type="ARBA" id="ARBA00012581"/>
    </source>
</evidence>
<evidence type="ECO:0000259" key="6">
    <source>
        <dbReference type="SMART" id="SM00148"/>
    </source>
</evidence>
<organism evidence="7 8">
    <name type="scientific">Bacteroides fragilis str. 3998T(B)3</name>
    <dbReference type="NCBI Taxonomy" id="1339316"/>
    <lineage>
        <taxon>Bacteria</taxon>
        <taxon>Pseudomonadati</taxon>
        <taxon>Bacteroidota</taxon>
        <taxon>Bacteroidia</taxon>
        <taxon>Bacteroidales</taxon>
        <taxon>Bacteroidaceae</taxon>
        <taxon>Bacteroides</taxon>
    </lineage>
</organism>
<name>A0A015V6W2_BACFG</name>
<accession>A0A015V6W2</accession>
<dbReference type="InterPro" id="IPR017946">
    <property type="entry name" value="PLC-like_Pdiesterase_TIM-brl"/>
</dbReference>
<dbReference type="Gene3D" id="3.20.20.190">
    <property type="entry name" value="Phosphatidylinositol (PI) phosphodiesterase"/>
    <property type="match status" value="1"/>
</dbReference>
<dbReference type="PROSITE" id="PS50007">
    <property type="entry name" value="PIPLC_X_DOMAIN"/>
    <property type="match status" value="1"/>
</dbReference>
<dbReference type="AlphaFoldDB" id="A0A015V6W2"/>
<dbReference type="PANTHER" id="PTHR13593">
    <property type="match status" value="1"/>
</dbReference>
<dbReference type="InterPro" id="IPR000909">
    <property type="entry name" value="PLipase_C_PInositol-sp_X_dom"/>
</dbReference>
<dbReference type="Proteomes" id="UP000020773">
    <property type="component" value="Unassembled WGS sequence"/>
</dbReference>
<comment type="caution">
    <text evidence="7">The sequence shown here is derived from an EMBL/GenBank/DDBJ whole genome shotgun (WGS) entry which is preliminary data.</text>
</comment>
<dbReference type="Pfam" id="PF00388">
    <property type="entry name" value="PI-PLC-X"/>
    <property type="match status" value="1"/>
</dbReference>
<dbReference type="SMART" id="SM00148">
    <property type="entry name" value="PLCXc"/>
    <property type="match status" value="1"/>
</dbReference>
<dbReference type="CDD" id="cd08586">
    <property type="entry name" value="PI-PLCc_BcPLC_like"/>
    <property type="match status" value="1"/>
</dbReference>
<feature type="domain" description="Phosphatidylinositol-specific phospholipase C X" evidence="6">
    <location>
        <begin position="68"/>
        <end position="208"/>
    </location>
</feature>
<reference evidence="7 8" key="1">
    <citation type="submission" date="2014-02" db="EMBL/GenBank/DDBJ databases">
        <authorList>
            <person name="Sears C."/>
            <person name="Carroll K."/>
            <person name="Sack B.R."/>
            <person name="Qadri F."/>
            <person name="Myers L.L."/>
            <person name="Chung G.-T."/>
            <person name="Escheverria P."/>
            <person name="Fraser C.M."/>
            <person name="Sadzewicz L."/>
            <person name="Shefchek K.A."/>
            <person name="Tallon L."/>
            <person name="Das S.P."/>
            <person name="Daugherty S."/>
            <person name="Mongodin E.F."/>
        </authorList>
    </citation>
    <scope>NUCLEOTIDE SEQUENCE [LARGE SCALE GENOMIC DNA]</scope>
    <source>
        <strain evidence="8">3998T(B)3</strain>
    </source>
</reference>
<dbReference type="PATRIC" id="fig|1339316.3.peg.2127"/>
<evidence type="ECO:0000256" key="5">
    <source>
        <dbReference type="ARBA" id="ARBA00030782"/>
    </source>
</evidence>
<dbReference type="EMBL" id="JGDB01000087">
    <property type="protein sequence ID" value="EXY91096.1"/>
    <property type="molecule type" value="Genomic_DNA"/>
</dbReference>
<comment type="catalytic activity">
    <reaction evidence="1">
        <text>a 1,2-diacyl-sn-glycero-3-phospho-(1D-myo-inositol) = 1D-myo-inositol 1,2-cyclic phosphate + a 1,2-diacyl-sn-glycerol</text>
        <dbReference type="Rhea" id="RHEA:17093"/>
        <dbReference type="ChEBI" id="CHEBI:17815"/>
        <dbReference type="ChEBI" id="CHEBI:57880"/>
        <dbReference type="ChEBI" id="CHEBI:58484"/>
        <dbReference type="EC" id="4.6.1.13"/>
    </reaction>
</comment>
<dbReference type="RefSeq" id="WP_005794959.1">
    <property type="nucleotide sequence ID" value="NZ_JGDB01000087.1"/>
</dbReference>
<sequence>MGRKYLQSFYVLALIISALFFPAFSGDNNIKTAGANMSYGNRLVMQTGHKSANLVSGVEKVEWMKVLQDTLPVCKISIPGTHDSGSTKGGCMLKTQTADIPAQLQKGIRAFDIRLKEKNGKLGVFHSHAFQDIYWEEDVLLAFISFLQAHPSETLIVSLKKEGGEIKDYASLLSASLNTPAYQRYFIADFHPELTLKSCRGKILFLHRDHAMDNYPGAACIGWDDNTTCLLTLRNKDGKEATVFLQDEYQYNSGKEAGKKIAACIRNFDRICEEQTFSRRWGISFVSATGLHSGIPLVFANKVNKPVADYLKENRKRNCGIVFIDFIESSGGQKLVEYLIGGNIY</sequence>
<dbReference type="InterPro" id="IPR051057">
    <property type="entry name" value="PI-PLC_domain"/>
</dbReference>
<evidence type="ECO:0000256" key="4">
    <source>
        <dbReference type="ARBA" id="ARBA00030474"/>
    </source>
</evidence>
<evidence type="ECO:0000256" key="1">
    <source>
        <dbReference type="ARBA" id="ARBA00001316"/>
    </source>
</evidence>
<protein>
    <recommendedName>
        <fullName evidence="3">1-phosphatidylinositol phosphodiesterase</fullName>
        <ecNumber evidence="2">4.6.1.13</ecNumber>
    </recommendedName>
    <alternativeName>
        <fullName evidence="4">Phosphatidylinositol diacylglycerol-lyase</fullName>
    </alternativeName>
    <alternativeName>
        <fullName evidence="5">Phosphatidylinositol-specific phospholipase C</fullName>
    </alternativeName>
</protein>
<proteinExistence type="predicted"/>
<dbReference type="GO" id="GO:0004436">
    <property type="term" value="F:phosphatidylinositol diacylglycerol-lyase activity"/>
    <property type="evidence" value="ECO:0007669"/>
    <property type="project" value="UniProtKB-EC"/>
</dbReference>
<evidence type="ECO:0000256" key="3">
    <source>
        <dbReference type="ARBA" id="ARBA00019758"/>
    </source>
</evidence>
<dbReference type="SUPFAM" id="SSF51695">
    <property type="entry name" value="PLC-like phosphodiesterases"/>
    <property type="match status" value="1"/>
</dbReference>
<evidence type="ECO:0000313" key="7">
    <source>
        <dbReference type="EMBL" id="EXY91096.1"/>
    </source>
</evidence>
<dbReference type="GO" id="GO:0008081">
    <property type="term" value="F:phosphoric diester hydrolase activity"/>
    <property type="evidence" value="ECO:0007669"/>
    <property type="project" value="InterPro"/>
</dbReference>
<dbReference type="EC" id="4.6.1.13" evidence="2"/>